<gene>
    <name evidence="1" type="ORF">CUNI_LOCUS7074</name>
</gene>
<organism evidence="1 2">
    <name type="scientific">Candidula unifasciata</name>
    <dbReference type="NCBI Taxonomy" id="100452"/>
    <lineage>
        <taxon>Eukaryota</taxon>
        <taxon>Metazoa</taxon>
        <taxon>Spiralia</taxon>
        <taxon>Lophotrochozoa</taxon>
        <taxon>Mollusca</taxon>
        <taxon>Gastropoda</taxon>
        <taxon>Heterobranchia</taxon>
        <taxon>Euthyneura</taxon>
        <taxon>Panpulmonata</taxon>
        <taxon>Eupulmonata</taxon>
        <taxon>Stylommatophora</taxon>
        <taxon>Helicina</taxon>
        <taxon>Helicoidea</taxon>
        <taxon>Geomitridae</taxon>
        <taxon>Candidula</taxon>
    </lineage>
</organism>
<feature type="non-terminal residue" evidence="1">
    <location>
        <position position="1"/>
    </location>
</feature>
<evidence type="ECO:0000313" key="2">
    <source>
        <dbReference type="Proteomes" id="UP000678393"/>
    </source>
</evidence>
<keyword evidence="2" id="KW-1185">Reference proteome</keyword>
<protein>
    <submittedName>
        <fullName evidence="1">Uncharacterized protein</fullName>
    </submittedName>
</protein>
<proteinExistence type="predicted"/>
<dbReference type="AlphaFoldDB" id="A0A8S3Z4A1"/>
<comment type="caution">
    <text evidence="1">The sequence shown here is derived from an EMBL/GenBank/DDBJ whole genome shotgun (WGS) entry which is preliminary data.</text>
</comment>
<evidence type="ECO:0000313" key="1">
    <source>
        <dbReference type="EMBL" id="CAG5121516.1"/>
    </source>
</evidence>
<feature type="non-terminal residue" evidence="1">
    <location>
        <position position="56"/>
    </location>
</feature>
<reference evidence="1" key="1">
    <citation type="submission" date="2021-04" db="EMBL/GenBank/DDBJ databases">
        <authorList>
            <consortium name="Molecular Ecology Group"/>
        </authorList>
    </citation>
    <scope>NUCLEOTIDE SEQUENCE</scope>
</reference>
<accession>A0A8S3Z4A1</accession>
<name>A0A8S3Z4A1_9EUPU</name>
<dbReference type="Proteomes" id="UP000678393">
    <property type="component" value="Unassembled WGS sequence"/>
</dbReference>
<sequence>CYVCRGFHKRSDCPRVVNSHANSAQAVNTAMSQKVTNVADGQVRIRPEIVYPALSA</sequence>
<dbReference type="EMBL" id="CAJHNH020001104">
    <property type="protein sequence ID" value="CAG5121516.1"/>
    <property type="molecule type" value="Genomic_DNA"/>
</dbReference>